<evidence type="ECO:0000313" key="1">
    <source>
        <dbReference type="EMBL" id="AFG36160.1"/>
    </source>
</evidence>
<evidence type="ECO:0000313" key="2">
    <source>
        <dbReference type="Proteomes" id="UP000007383"/>
    </source>
</evidence>
<keyword evidence="2" id="KW-1185">Reference proteome</keyword>
<name>H9UF67_SPIAZ</name>
<dbReference type="PATRIC" id="fig|889378.3.peg.54"/>
<dbReference type="RefSeq" id="WP_014454158.1">
    <property type="nucleotide sequence ID" value="NC_017098.1"/>
</dbReference>
<dbReference type="AlphaFoldDB" id="H9UF67"/>
<reference evidence="2" key="1">
    <citation type="journal article" date="2013" name="Stand. Genomic Sci.">
        <title>Complete genome sequence of the halophilic bacterium Spirochaeta africana type strain (Z-7692(T)) from the alkaline Lake Magadi in the East African Rift.</title>
        <authorList>
            <person name="Liolos K."/>
            <person name="Abt B."/>
            <person name="Scheuner C."/>
            <person name="Teshima H."/>
            <person name="Held B."/>
            <person name="Lapidus A."/>
            <person name="Nolan M."/>
            <person name="Lucas S."/>
            <person name="Deshpande S."/>
            <person name="Cheng J.F."/>
            <person name="Tapia R."/>
            <person name="Goodwin L.A."/>
            <person name="Pitluck S."/>
            <person name="Pagani I."/>
            <person name="Ivanova N."/>
            <person name="Mavromatis K."/>
            <person name="Mikhailova N."/>
            <person name="Huntemann M."/>
            <person name="Pati A."/>
            <person name="Chen A."/>
            <person name="Palaniappan K."/>
            <person name="Land M."/>
            <person name="Rohde M."/>
            <person name="Tindall B.J."/>
            <person name="Detter J.C."/>
            <person name="Goker M."/>
            <person name="Bristow J."/>
            <person name="Eisen J.A."/>
            <person name="Markowitz V."/>
            <person name="Hugenholtz P."/>
            <person name="Woyke T."/>
            <person name="Klenk H.P."/>
            <person name="Kyrpides N.C."/>
        </authorList>
    </citation>
    <scope>NUCLEOTIDE SEQUENCE</scope>
    <source>
        <strain evidence="2">ATCC 700263 / DSM 8902 / Z-7692</strain>
    </source>
</reference>
<dbReference type="KEGG" id="sfc:Spiaf_0051"/>
<protein>
    <recommendedName>
        <fullName evidence="3">Glycosyl transferase family 2</fullName>
    </recommendedName>
</protein>
<evidence type="ECO:0008006" key="3">
    <source>
        <dbReference type="Google" id="ProtNLM"/>
    </source>
</evidence>
<dbReference type="InterPro" id="IPR029044">
    <property type="entry name" value="Nucleotide-diphossugar_trans"/>
</dbReference>
<dbReference type="OrthoDB" id="183314at2"/>
<dbReference type="eggNOG" id="COG1215">
    <property type="taxonomic scope" value="Bacteria"/>
</dbReference>
<organism evidence="1 2">
    <name type="scientific">Spirochaeta africana (strain ATCC 700263 / DSM 8902 / Z-7692)</name>
    <dbReference type="NCBI Taxonomy" id="889378"/>
    <lineage>
        <taxon>Bacteria</taxon>
        <taxon>Pseudomonadati</taxon>
        <taxon>Spirochaetota</taxon>
        <taxon>Spirochaetia</taxon>
        <taxon>Spirochaetales</taxon>
        <taxon>Spirochaetaceae</taxon>
        <taxon>Spirochaeta</taxon>
    </lineage>
</organism>
<dbReference type="Proteomes" id="UP000007383">
    <property type="component" value="Chromosome"/>
</dbReference>
<dbReference type="EMBL" id="CP003282">
    <property type="protein sequence ID" value="AFG36160.1"/>
    <property type="molecule type" value="Genomic_DNA"/>
</dbReference>
<accession>H9UF67</accession>
<proteinExistence type="predicted"/>
<sequence>MNIFGIAMVKNEADVVDAMLLDARRWAYKIFVYDNGSTDGTWQKVQALADDVIVPWKSEDVPFHNELRADVFAEFRHLARPGDWWCYRLDADEFYVEDPREFLAAIPSRYSVAVKKSLDYLLTKEDVDEYDFCGDFIADQGKITYLSPHTFLESRFFRHRNGIIWDAQKRTYGGPVYPRPITVQHYQYRSPQQIQQRLETRHIYWQRKALRKGKITEADLDLSPLSPDAWREKCPPRTDCLLDTPENRARLQYRPGNYEHVFDSRLQYLRKRLIYLSGIRFFREYLYRRKKGAE</sequence>
<gene>
    <name evidence="1" type="ordered locus">Spiaf_0051</name>
</gene>
<dbReference type="HOGENOM" id="CLU_082425_0_0_12"/>
<dbReference type="STRING" id="889378.Spiaf_0051"/>
<dbReference type="Gene3D" id="3.90.550.10">
    <property type="entry name" value="Spore Coat Polysaccharide Biosynthesis Protein SpsA, Chain A"/>
    <property type="match status" value="1"/>
</dbReference>
<dbReference type="Pfam" id="PF13704">
    <property type="entry name" value="Glyco_tranf_2_4"/>
    <property type="match status" value="1"/>
</dbReference>